<sequence>MTWRLLPAGERGVLAELDDLDAVLTLDATLTTLAAGGDPPWHAVEDRVPAARTLLLTVRDPRDLGAVTDALGNVLAALGVHFEAAIRPLGRPKRRLEPHTGAEVVELAVHYDGPDLAEVARLCGLSADEVVAAHTGRLWRVGFAGFAPGFAYLVDGDPRLRTPRRTEPRTAVPAGSVGLAGAFSGIYPRSSPGGWQLIGRTDAALFDVDRDPPALLRPGAWVRFVAAP</sequence>
<keyword evidence="1" id="KW-0547">Nucleotide-binding</keyword>
<dbReference type="Pfam" id="PF02682">
    <property type="entry name" value="CT_C_D"/>
    <property type="match status" value="1"/>
</dbReference>
<dbReference type="Proteomes" id="UP000292373">
    <property type="component" value="Unassembled WGS sequence"/>
</dbReference>
<keyword evidence="6" id="KW-1185">Reference proteome</keyword>
<dbReference type="RefSeq" id="WP_131166779.1">
    <property type="nucleotide sequence ID" value="NZ_SDMQ01000001.1"/>
</dbReference>
<gene>
    <name evidence="5" type="ORF">ET989_01515</name>
</gene>
<dbReference type="EMBL" id="SDMQ01000001">
    <property type="protein sequence ID" value="TBT88651.1"/>
    <property type="molecule type" value="Genomic_DNA"/>
</dbReference>
<dbReference type="GO" id="GO:0005524">
    <property type="term" value="F:ATP binding"/>
    <property type="evidence" value="ECO:0007669"/>
    <property type="project" value="UniProtKB-KW"/>
</dbReference>
<name>A0A4Q9KH68_9ACTN</name>
<proteinExistence type="predicted"/>
<evidence type="ECO:0000256" key="3">
    <source>
        <dbReference type="ARBA" id="ARBA00022840"/>
    </source>
</evidence>
<dbReference type="SMART" id="SM00796">
    <property type="entry name" value="AHS1"/>
    <property type="match status" value="1"/>
</dbReference>
<keyword evidence="2 5" id="KW-0378">Hydrolase</keyword>
<accession>A0A4Q9KH68</accession>
<dbReference type="PANTHER" id="PTHR34698">
    <property type="entry name" value="5-OXOPROLINASE SUBUNIT B"/>
    <property type="match status" value="1"/>
</dbReference>
<dbReference type="SUPFAM" id="SSF50891">
    <property type="entry name" value="Cyclophilin-like"/>
    <property type="match status" value="1"/>
</dbReference>
<keyword evidence="3" id="KW-0067">ATP-binding</keyword>
<evidence type="ECO:0000256" key="2">
    <source>
        <dbReference type="ARBA" id="ARBA00022801"/>
    </source>
</evidence>
<dbReference type="InterPro" id="IPR010016">
    <property type="entry name" value="PxpB"/>
</dbReference>
<comment type="caution">
    <text evidence="5">The sequence shown here is derived from an EMBL/GenBank/DDBJ whole genome shotgun (WGS) entry which is preliminary data.</text>
</comment>
<dbReference type="PANTHER" id="PTHR34698:SF2">
    <property type="entry name" value="5-OXOPROLINASE SUBUNIT B"/>
    <property type="match status" value="1"/>
</dbReference>
<dbReference type="AlphaFoldDB" id="A0A4Q9KH68"/>
<dbReference type="OrthoDB" id="9778567at2"/>
<evidence type="ECO:0000313" key="6">
    <source>
        <dbReference type="Proteomes" id="UP000292373"/>
    </source>
</evidence>
<dbReference type="InterPro" id="IPR003833">
    <property type="entry name" value="CT_C_D"/>
</dbReference>
<dbReference type="InterPro" id="IPR029000">
    <property type="entry name" value="Cyclophilin-like_dom_sf"/>
</dbReference>
<feature type="domain" description="Carboxyltransferase" evidence="4">
    <location>
        <begin position="3"/>
        <end position="216"/>
    </location>
</feature>
<dbReference type="Gene3D" id="2.40.100.10">
    <property type="entry name" value="Cyclophilin-like"/>
    <property type="match status" value="1"/>
</dbReference>
<dbReference type="GO" id="GO:0016787">
    <property type="term" value="F:hydrolase activity"/>
    <property type="evidence" value="ECO:0007669"/>
    <property type="project" value="UniProtKB-KW"/>
</dbReference>
<evidence type="ECO:0000259" key="4">
    <source>
        <dbReference type="SMART" id="SM00796"/>
    </source>
</evidence>
<reference evidence="5 6" key="1">
    <citation type="submission" date="2019-01" db="EMBL/GenBank/DDBJ databases">
        <title>Lactibacter flavus gen. nov., sp. nov., a novel bacterium of the family Propionibacteriaceae isolated from raw milk and dairy products.</title>
        <authorList>
            <person name="Huptas C."/>
            <person name="Wenning M."/>
            <person name="Breitenwieser F."/>
            <person name="Doll E."/>
            <person name="Von Neubeck M."/>
            <person name="Busse H.-J."/>
            <person name="Scherer S."/>
        </authorList>
    </citation>
    <scope>NUCLEOTIDE SEQUENCE [LARGE SCALE GENOMIC DNA]</scope>
    <source>
        <strain evidence="5 6">KCTC 33808</strain>
    </source>
</reference>
<protein>
    <submittedName>
        <fullName evidence="5">Allophanate hydrolase subunit 1</fullName>
    </submittedName>
</protein>
<dbReference type="Gene3D" id="3.30.1360.40">
    <property type="match status" value="1"/>
</dbReference>
<evidence type="ECO:0000256" key="1">
    <source>
        <dbReference type="ARBA" id="ARBA00022741"/>
    </source>
</evidence>
<organism evidence="5 6">
    <name type="scientific">Propioniciclava sinopodophylli</name>
    <dbReference type="NCBI Taxonomy" id="1837344"/>
    <lineage>
        <taxon>Bacteria</taxon>
        <taxon>Bacillati</taxon>
        <taxon>Actinomycetota</taxon>
        <taxon>Actinomycetes</taxon>
        <taxon>Propionibacteriales</taxon>
        <taxon>Propionibacteriaceae</taxon>
        <taxon>Propioniciclava</taxon>
    </lineage>
</organism>
<evidence type="ECO:0000313" key="5">
    <source>
        <dbReference type="EMBL" id="TBT88651.1"/>
    </source>
</evidence>